<sequence>MNIGAAQGPSDFCNTFYAKPSEISKCENGGRKFCDEVVGRDTDKKACRADVSRNEENKKKADDKRRKEEDDKKKADDKRRQEEADRKKKEEDEARRRQDDPIKQGIFCSSVPRNERLPNSCVQTCREFDSKRQTIPQWCLGALRA</sequence>
<dbReference type="EMBL" id="MU007018">
    <property type="protein sequence ID" value="KAF2434115.1"/>
    <property type="molecule type" value="Genomic_DNA"/>
</dbReference>
<evidence type="ECO:0000313" key="3">
    <source>
        <dbReference type="Proteomes" id="UP000800235"/>
    </source>
</evidence>
<gene>
    <name evidence="2" type="ORF">EJ08DRAFT_646970</name>
</gene>
<feature type="region of interest" description="Disordered" evidence="1">
    <location>
        <begin position="45"/>
        <end position="116"/>
    </location>
</feature>
<keyword evidence="3" id="KW-1185">Reference proteome</keyword>
<organism evidence="2 3">
    <name type="scientific">Tothia fuscella</name>
    <dbReference type="NCBI Taxonomy" id="1048955"/>
    <lineage>
        <taxon>Eukaryota</taxon>
        <taxon>Fungi</taxon>
        <taxon>Dikarya</taxon>
        <taxon>Ascomycota</taxon>
        <taxon>Pezizomycotina</taxon>
        <taxon>Dothideomycetes</taxon>
        <taxon>Pleosporomycetidae</taxon>
        <taxon>Venturiales</taxon>
        <taxon>Cylindrosympodiaceae</taxon>
        <taxon>Tothia</taxon>
    </lineage>
</organism>
<evidence type="ECO:0000313" key="2">
    <source>
        <dbReference type="EMBL" id="KAF2434115.1"/>
    </source>
</evidence>
<dbReference type="Proteomes" id="UP000800235">
    <property type="component" value="Unassembled WGS sequence"/>
</dbReference>
<feature type="compositionally biased region" description="Basic and acidic residues" evidence="1">
    <location>
        <begin position="45"/>
        <end position="102"/>
    </location>
</feature>
<evidence type="ECO:0000256" key="1">
    <source>
        <dbReference type="SAM" id="MobiDB-lite"/>
    </source>
</evidence>
<comment type="caution">
    <text evidence="2">The sequence shown here is derived from an EMBL/GenBank/DDBJ whole genome shotgun (WGS) entry which is preliminary data.</text>
</comment>
<reference evidence="2" key="1">
    <citation type="journal article" date="2020" name="Stud. Mycol.">
        <title>101 Dothideomycetes genomes: a test case for predicting lifestyles and emergence of pathogens.</title>
        <authorList>
            <person name="Haridas S."/>
            <person name="Albert R."/>
            <person name="Binder M."/>
            <person name="Bloem J."/>
            <person name="Labutti K."/>
            <person name="Salamov A."/>
            <person name="Andreopoulos B."/>
            <person name="Baker S."/>
            <person name="Barry K."/>
            <person name="Bills G."/>
            <person name="Bluhm B."/>
            <person name="Cannon C."/>
            <person name="Castanera R."/>
            <person name="Culley D."/>
            <person name="Daum C."/>
            <person name="Ezra D."/>
            <person name="Gonzalez J."/>
            <person name="Henrissat B."/>
            <person name="Kuo A."/>
            <person name="Liang C."/>
            <person name="Lipzen A."/>
            <person name="Lutzoni F."/>
            <person name="Magnuson J."/>
            <person name="Mondo S."/>
            <person name="Nolan M."/>
            <person name="Ohm R."/>
            <person name="Pangilinan J."/>
            <person name="Park H.-J."/>
            <person name="Ramirez L."/>
            <person name="Alfaro M."/>
            <person name="Sun H."/>
            <person name="Tritt A."/>
            <person name="Yoshinaga Y."/>
            <person name="Zwiers L.-H."/>
            <person name="Turgeon B."/>
            <person name="Goodwin S."/>
            <person name="Spatafora J."/>
            <person name="Crous P."/>
            <person name="Grigoriev I."/>
        </authorList>
    </citation>
    <scope>NUCLEOTIDE SEQUENCE</scope>
    <source>
        <strain evidence="2">CBS 130266</strain>
    </source>
</reference>
<accession>A0A9P4NYP9</accession>
<dbReference type="AlphaFoldDB" id="A0A9P4NYP9"/>
<protein>
    <submittedName>
        <fullName evidence="2">Uncharacterized protein</fullName>
    </submittedName>
</protein>
<name>A0A9P4NYP9_9PEZI</name>
<proteinExistence type="predicted"/>